<dbReference type="Gene3D" id="3.30.300.130">
    <property type="entry name" value="Fe-S cluster assembly (FSCA)"/>
    <property type="match status" value="1"/>
</dbReference>
<evidence type="ECO:0000256" key="2">
    <source>
        <dbReference type="SAM" id="MobiDB-lite"/>
    </source>
</evidence>
<feature type="region of interest" description="Disordered" evidence="2">
    <location>
        <begin position="22"/>
        <end position="49"/>
    </location>
</feature>
<sequence>MRSGEKKMDSVLINENPIIYPKRPRRVRTDQSNTDEFSSTNRIRDIRDPEHPKLSLEDLNILTEESVEVDDDKSYVRITFTPTLPHCHLPTPIGLCLLAKLAQSLPARFKVDVRVAPGSHDKEKTVNKQLGDKERVAAGLENPDLVALLNKMMQV</sequence>
<evidence type="ECO:0000313" key="4">
    <source>
        <dbReference type="EMBL" id="EFH60990.1"/>
    </source>
</evidence>
<dbReference type="EMBL" id="GL348715">
    <property type="protein sequence ID" value="EFH60990.1"/>
    <property type="molecule type" value="Genomic_DNA"/>
</dbReference>
<feature type="compositionally biased region" description="Polar residues" evidence="2">
    <location>
        <begin position="30"/>
        <end position="41"/>
    </location>
</feature>
<dbReference type="Gene3D" id="6.10.250.1280">
    <property type="match status" value="1"/>
</dbReference>
<dbReference type="InterPro" id="IPR002744">
    <property type="entry name" value="MIP18-like"/>
</dbReference>
<dbReference type="InterPro" id="IPR039796">
    <property type="entry name" value="MIP18"/>
</dbReference>
<dbReference type="HOGENOM" id="CLU_075876_3_1_1"/>
<dbReference type="STRING" id="81972.D7L7U6"/>
<protein>
    <submittedName>
        <fullName evidence="4">Predicted protein</fullName>
    </submittedName>
</protein>
<dbReference type="Pfam" id="PF01883">
    <property type="entry name" value="FeS_assembly_P"/>
    <property type="match status" value="1"/>
</dbReference>
<accession>D7L7U6</accession>
<dbReference type="Gramene" id="Al_scaffold_0003_934">
    <property type="protein sequence ID" value="Al_scaffold_0003_934"/>
    <property type="gene ID" value="Al_scaffold_0003_934"/>
</dbReference>
<proteinExistence type="inferred from homology"/>
<evidence type="ECO:0000259" key="3">
    <source>
        <dbReference type="Pfam" id="PF01883"/>
    </source>
</evidence>
<dbReference type="SUPFAM" id="SSF117916">
    <property type="entry name" value="Fe-S cluster assembly (FSCA) domain-like"/>
    <property type="match status" value="1"/>
</dbReference>
<evidence type="ECO:0000256" key="1">
    <source>
        <dbReference type="ARBA" id="ARBA00010381"/>
    </source>
</evidence>
<dbReference type="AlphaFoldDB" id="D7L7U6"/>
<evidence type="ECO:0000313" key="5">
    <source>
        <dbReference type="Proteomes" id="UP000008694"/>
    </source>
</evidence>
<dbReference type="InterPro" id="IPR034904">
    <property type="entry name" value="FSCA_dom_sf"/>
</dbReference>
<dbReference type="PANTHER" id="PTHR12377:SF7">
    <property type="entry name" value="PROTEIN AE7-LIKE 2"/>
    <property type="match status" value="1"/>
</dbReference>
<dbReference type="GO" id="GO:0051604">
    <property type="term" value="P:protein maturation"/>
    <property type="evidence" value="ECO:0007669"/>
    <property type="project" value="InterPro"/>
</dbReference>
<gene>
    <name evidence="4" type="ORF">ARALYDRAFT_671737</name>
</gene>
<name>D7L7U6_ARALL</name>
<organism evidence="5">
    <name type="scientific">Arabidopsis lyrata subsp. lyrata</name>
    <name type="common">Lyre-leaved rock-cress</name>
    <dbReference type="NCBI Taxonomy" id="81972"/>
    <lineage>
        <taxon>Eukaryota</taxon>
        <taxon>Viridiplantae</taxon>
        <taxon>Streptophyta</taxon>
        <taxon>Embryophyta</taxon>
        <taxon>Tracheophyta</taxon>
        <taxon>Spermatophyta</taxon>
        <taxon>Magnoliopsida</taxon>
        <taxon>eudicotyledons</taxon>
        <taxon>Gunneridae</taxon>
        <taxon>Pentapetalae</taxon>
        <taxon>rosids</taxon>
        <taxon>malvids</taxon>
        <taxon>Brassicales</taxon>
        <taxon>Brassicaceae</taxon>
        <taxon>Camelineae</taxon>
        <taxon>Arabidopsis</taxon>
    </lineage>
</organism>
<dbReference type="Proteomes" id="UP000008694">
    <property type="component" value="Unassembled WGS sequence"/>
</dbReference>
<feature type="domain" description="MIP18 family-like" evidence="3">
    <location>
        <begin position="42"/>
        <end position="114"/>
    </location>
</feature>
<dbReference type="PANTHER" id="PTHR12377">
    <property type="entry name" value="CYTOSOLIC IRON-SULFUR ASSEMBLY COMPONENT 2B-RELATED"/>
    <property type="match status" value="1"/>
</dbReference>
<reference evidence="5" key="1">
    <citation type="journal article" date="2011" name="Nat. Genet.">
        <title>The Arabidopsis lyrata genome sequence and the basis of rapid genome size change.</title>
        <authorList>
            <person name="Hu T.T."/>
            <person name="Pattyn P."/>
            <person name="Bakker E.G."/>
            <person name="Cao J."/>
            <person name="Cheng J.-F."/>
            <person name="Clark R.M."/>
            <person name="Fahlgren N."/>
            <person name="Fawcett J.A."/>
            <person name="Grimwood J."/>
            <person name="Gundlach H."/>
            <person name="Haberer G."/>
            <person name="Hollister J.D."/>
            <person name="Ossowski S."/>
            <person name="Ottilar R.P."/>
            <person name="Salamov A.A."/>
            <person name="Schneeberger K."/>
            <person name="Spannagl M."/>
            <person name="Wang X."/>
            <person name="Yang L."/>
            <person name="Nasrallah M.E."/>
            <person name="Bergelson J."/>
            <person name="Carrington J.C."/>
            <person name="Gaut B.S."/>
            <person name="Schmutz J."/>
            <person name="Mayer K.F.X."/>
            <person name="Van de Peer Y."/>
            <person name="Grigoriev I.V."/>
            <person name="Nordborg M."/>
            <person name="Weigel D."/>
            <person name="Guo Y.-L."/>
        </authorList>
    </citation>
    <scope>NUCLEOTIDE SEQUENCE [LARGE SCALE GENOMIC DNA]</scope>
    <source>
        <strain evidence="5">cv. MN47</strain>
    </source>
</reference>
<keyword evidence="5" id="KW-1185">Reference proteome</keyword>
<dbReference type="eggNOG" id="KOG3381">
    <property type="taxonomic scope" value="Eukaryota"/>
</dbReference>
<comment type="similarity">
    <text evidence="1">Belongs to the MIP18 family.</text>
</comment>